<sequence>MSTEAIGGKLLLQLGNAQFSVSTNINPHRVAAVKKALGE</sequence>
<reference evidence="1 2" key="1">
    <citation type="journal article" date="2008" name="ISME J.">
        <title>Comparative genomics of two ecotypes of the marine planktonic copiotroph Alteromonas macleodii suggests alternative lifestyles associated with different kinds of particulate organic matter.</title>
        <authorList>
            <person name="Ivars-Martinez E."/>
            <person name="Martin-Cuadrado A.B."/>
            <person name="D'Auria G."/>
            <person name="Mira A."/>
            <person name="Ferriera S."/>
            <person name="Johnson J."/>
            <person name="Friedman R."/>
            <person name="Rodriguez-Valera F."/>
        </authorList>
    </citation>
    <scope>NUCLEOTIDE SEQUENCE [LARGE SCALE GENOMIC DNA]</scope>
    <source>
        <strain evidence="2">DSM 17117 / CIP 110805 / LMG 28347 / Deep ecotype</strain>
    </source>
</reference>
<dbReference type="Proteomes" id="UP000001870">
    <property type="component" value="Chromosome"/>
</dbReference>
<gene>
    <name evidence="1" type="ordered locus">MADE_1013125</name>
</gene>
<dbReference type="EMBL" id="CP001103">
    <property type="protein sequence ID" value="AEA98759.1"/>
    <property type="molecule type" value="Genomic_DNA"/>
</dbReference>
<dbReference type="HOGENOM" id="CLU_3303689_0_0_6"/>
<reference evidence="1 2" key="2">
    <citation type="journal article" date="2015" name="Antonie Van Leeuwenhoek">
        <title>Ecophysiological diversity of a novel member of the genus Alteromonas, and description of Alteromonas mediterranea sp. nov.</title>
        <authorList>
            <person name="Ivanova E.P."/>
            <person name="Lopez-Perez M."/>
            <person name="Zabalos M."/>
            <person name="Nguyen S.H."/>
            <person name="Webb H.K."/>
            <person name="Ryan J."/>
            <person name="Lagutin K."/>
            <person name="Vyssotski M."/>
            <person name="Crawford R.J."/>
            <person name="Rodriguez-Valera F."/>
        </authorList>
    </citation>
    <scope>NUCLEOTIDE SEQUENCE [LARGE SCALE GENOMIC DNA]</scope>
    <source>
        <strain evidence="2">DSM 17117 / CIP 110805 / LMG 28347 / Deep ecotype</strain>
    </source>
</reference>
<proteinExistence type="predicted"/>
<evidence type="ECO:0000313" key="1">
    <source>
        <dbReference type="EMBL" id="AEA98759.1"/>
    </source>
</evidence>
<dbReference type="KEGG" id="amc:MADE_1013125"/>
<evidence type="ECO:0000313" key="2">
    <source>
        <dbReference type="Proteomes" id="UP000001870"/>
    </source>
</evidence>
<dbReference type="AlphaFoldDB" id="F2G8P9"/>
<protein>
    <submittedName>
        <fullName evidence="1">Uncharacterized protein</fullName>
    </submittedName>
</protein>
<keyword evidence="2" id="KW-1185">Reference proteome</keyword>
<accession>F2G8P9</accession>
<name>F2G8P9_ALTMD</name>
<organism evidence="1 2">
    <name type="scientific">Alteromonas mediterranea (strain DSM 17117 / CIP 110805 / LMG 28347 / Deep ecotype)</name>
    <dbReference type="NCBI Taxonomy" id="1774373"/>
    <lineage>
        <taxon>Bacteria</taxon>
        <taxon>Pseudomonadati</taxon>
        <taxon>Pseudomonadota</taxon>
        <taxon>Gammaproteobacteria</taxon>
        <taxon>Alteromonadales</taxon>
        <taxon>Alteromonadaceae</taxon>
        <taxon>Alteromonas/Salinimonas group</taxon>
        <taxon>Alteromonas</taxon>
    </lineage>
</organism>